<evidence type="ECO:0000313" key="3">
    <source>
        <dbReference type="EMBL" id="PIS05299.1"/>
    </source>
</evidence>
<dbReference type="Pfam" id="PF22725">
    <property type="entry name" value="GFO_IDH_MocA_C3"/>
    <property type="match status" value="1"/>
</dbReference>
<dbReference type="SUPFAM" id="SSF55347">
    <property type="entry name" value="Glyceraldehyde-3-phosphate dehydrogenase-like, C-terminal domain"/>
    <property type="match status" value="1"/>
</dbReference>
<evidence type="ECO:0008006" key="5">
    <source>
        <dbReference type="Google" id="ProtNLM"/>
    </source>
</evidence>
<reference evidence="4" key="1">
    <citation type="submission" date="2017-09" db="EMBL/GenBank/DDBJ databases">
        <title>Depth-based differentiation of microbial function through sediment-hosted aquifers and enrichment of novel symbionts in the deep terrestrial subsurface.</title>
        <authorList>
            <person name="Probst A.J."/>
            <person name="Ladd B."/>
            <person name="Jarett J.K."/>
            <person name="Geller-Mcgrath D.E."/>
            <person name="Sieber C.M.K."/>
            <person name="Emerson J.B."/>
            <person name="Anantharaman K."/>
            <person name="Thomas B.C."/>
            <person name="Malmstrom R."/>
            <person name="Stieglmeier M."/>
            <person name="Klingl A."/>
            <person name="Woyke T."/>
            <person name="Ryan C.M."/>
            <person name="Banfield J.F."/>
        </authorList>
    </citation>
    <scope>NUCLEOTIDE SEQUENCE [LARGE SCALE GENOMIC DNA]</scope>
</reference>
<proteinExistence type="predicted"/>
<evidence type="ECO:0000313" key="4">
    <source>
        <dbReference type="Proteomes" id="UP000230935"/>
    </source>
</evidence>
<sequence length="313" mass="36142">MKILINGFGSIGQRHYKNLKALGFSDIYVFDINKKRLKNKSIKTVSNVTIETLKDFDVVMICNPNNAHVKSASAAVKAGCHVFIEKPLSHSTQGIKELIKLAKQKKAITMVACNMRFHPCLKFIKKYIDAGKLGRIKLINHYFGYYLPKWRPGQDYRKNYAAKRATGGGIILDDIHEFDLLFWLNKFSEVTNSSVIATKLSDLQIETEDVGVAAFTFKNGSYGFVGCDYLQNQYTRTCEVIGSEGKLSWDFNRNIVWLEINNQKKKVYESRKFKVNDMYVDELKYFLRCVKNKAKTFNDFERGFYTLKYCLQR</sequence>
<dbReference type="InterPro" id="IPR036291">
    <property type="entry name" value="NAD(P)-bd_dom_sf"/>
</dbReference>
<dbReference type="Gene3D" id="3.30.360.10">
    <property type="entry name" value="Dihydrodipicolinate Reductase, domain 2"/>
    <property type="match status" value="1"/>
</dbReference>
<dbReference type="GO" id="GO:0000166">
    <property type="term" value="F:nucleotide binding"/>
    <property type="evidence" value="ECO:0007669"/>
    <property type="project" value="InterPro"/>
</dbReference>
<dbReference type="InterPro" id="IPR051450">
    <property type="entry name" value="Gfo/Idh/MocA_Oxidoreductases"/>
</dbReference>
<dbReference type="InterPro" id="IPR055170">
    <property type="entry name" value="GFO_IDH_MocA-like_dom"/>
</dbReference>
<evidence type="ECO:0000259" key="1">
    <source>
        <dbReference type="Pfam" id="PF01408"/>
    </source>
</evidence>
<dbReference type="PANTHER" id="PTHR43377:SF1">
    <property type="entry name" value="BILIVERDIN REDUCTASE A"/>
    <property type="match status" value="1"/>
</dbReference>
<comment type="caution">
    <text evidence="3">The sequence shown here is derived from an EMBL/GenBank/DDBJ whole genome shotgun (WGS) entry which is preliminary data.</text>
</comment>
<evidence type="ECO:0000259" key="2">
    <source>
        <dbReference type="Pfam" id="PF22725"/>
    </source>
</evidence>
<organism evidence="3 4">
    <name type="scientific">Candidatus Buchananbacteria bacterium CG10_big_fil_rev_8_21_14_0_10_42_9</name>
    <dbReference type="NCBI Taxonomy" id="1974526"/>
    <lineage>
        <taxon>Bacteria</taxon>
        <taxon>Candidatus Buchananiibacteriota</taxon>
    </lineage>
</organism>
<dbReference type="EMBL" id="PEZZ01000012">
    <property type="protein sequence ID" value="PIS05299.1"/>
    <property type="molecule type" value="Genomic_DNA"/>
</dbReference>
<dbReference type="Pfam" id="PF01408">
    <property type="entry name" value="GFO_IDH_MocA"/>
    <property type="match status" value="1"/>
</dbReference>
<accession>A0A2H0W1Q4</accession>
<dbReference type="SUPFAM" id="SSF51735">
    <property type="entry name" value="NAD(P)-binding Rossmann-fold domains"/>
    <property type="match status" value="1"/>
</dbReference>
<protein>
    <recommendedName>
        <fullName evidence="5">Gfo/Idh/MocA family oxidoreductase</fullName>
    </recommendedName>
</protein>
<dbReference type="Proteomes" id="UP000230935">
    <property type="component" value="Unassembled WGS sequence"/>
</dbReference>
<gene>
    <name evidence="3" type="ORF">COT81_01935</name>
</gene>
<name>A0A2H0W1Q4_9BACT</name>
<feature type="domain" description="GFO/IDH/MocA-like oxidoreductase" evidence="2">
    <location>
        <begin position="124"/>
        <end position="247"/>
    </location>
</feature>
<dbReference type="AlphaFoldDB" id="A0A2H0W1Q4"/>
<dbReference type="InterPro" id="IPR000683">
    <property type="entry name" value="Gfo/Idh/MocA-like_OxRdtase_N"/>
</dbReference>
<dbReference type="Gene3D" id="3.40.50.720">
    <property type="entry name" value="NAD(P)-binding Rossmann-like Domain"/>
    <property type="match status" value="1"/>
</dbReference>
<feature type="domain" description="Gfo/Idh/MocA-like oxidoreductase N-terminal" evidence="1">
    <location>
        <begin position="2"/>
        <end position="112"/>
    </location>
</feature>
<dbReference type="PANTHER" id="PTHR43377">
    <property type="entry name" value="BILIVERDIN REDUCTASE A"/>
    <property type="match status" value="1"/>
</dbReference>